<feature type="signal peptide" evidence="1">
    <location>
        <begin position="1"/>
        <end position="30"/>
    </location>
</feature>
<evidence type="ECO:0000313" key="3">
    <source>
        <dbReference type="Proteomes" id="UP000680038"/>
    </source>
</evidence>
<accession>A0A916JCW0</accession>
<evidence type="ECO:0008006" key="4">
    <source>
        <dbReference type="Google" id="ProtNLM"/>
    </source>
</evidence>
<evidence type="ECO:0000313" key="2">
    <source>
        <dbReference type="EMBL" id="CAG4997724.1"/>
    </source>
</evidence>
<organism evidence="2 3">
    <name type="scientific">Dyadobacter helix</name>
    <dbReference type="NCBI Taxonomy" id="2822344"/>
    <lineage>
        <taxon>Bacteria</taxon>
        <taxon>Pseudomonadati</taxon>
        <taxon>Bacteroidota</taxon>
        <taxon>Cytophagia</taxon>
        <taxon>Cytophagales</taxon>
        <taxon>Spirosomataceae</taxon>
        <taxon>Dyadobacter</taxon>
    </lineage>
</organism>
<evidence type="ECO:0000256" key="1">
    <source>
        <dbReference type="SAM" id="SignalP"/>
    </source>
</evidence>
<feature type="chain" id="PRO_5037827884" description="DUF922 domain-containing protein" evidence="1">
    <location>
        <begin position="31"/>
        <end position="375"/>
    </location>
</feature>
<reference evidence="2" key="1">
    <citation type="submission" date="2021-04" db="EMBL/GenBank/DDBJ databases">
        <authorList>
            <person name="Rodrigo-Torres L."/>
            <person name="Arahal R. D."/>
            <person name="Lucena T."/>
        </authorList>
    </citation>
    <scope>NUCLEOTIDE SEQUENCE</scope>
    <source>
        <strain evidence="2">CECT 9275</strain>
    </source>
</reference>
<comment type="caution">
    <text evidence="2">The sequence shown here is derived from an EMBL/GenBank/DDBJ whole genome shotgun (WGS) entry which is preliminary data.</text>
</comment>
<dbReference type="EMBL" id="CAJRAF010000002">
    <property type="protein sequence ID" value="CAG4997724.1"/>
    <property type="molecule type" value="Genomic_DNA"/>
</dbReference>
<keyword evidence="1" id="KW-0732">Signal</keyword>
<dbReference type="Proteomes" id="UP000680038">
    <property type="component" value="Unassembled WGS sequence"/>
</dbReference>
<gene>
    <name evidence="2" type="ORF">DYBT9275_01838</name>
</gene>
<proteinExistence type="predicted"/>
<dbReference type="AlphaFoldDB" id="A0A916JCW0"/>
<protein>
    <recommendedName>
        <fullName evidence="4">DUF922 domain-containing protein</fullName>
    </recommendedName>
</protein>
<name>A0A916JCW0_9BACT</name>
<sequence>MGAIQQRMIRKLKKVLCLLLLICYASYAYAQYTPVLLTLKRESPAVKSFDFYVLDVEDSRKIPGARIGNVISLGKDSPLLLPSKAEKELYQYWNGAAPYKNDKLLPVYITIKHLEVSEKRIASNGVAGQAKLSVSFRWYRNMQPVELTAFDVGASYTRPETSLVYTQIIPQLLDQALANFNKWMKLNTGKNPALSRNIVLVFKEITNSKNTDTVFYHPARPLVWDDFRAKNFRPGSRYAAAVFSSFAYEGYSYTKGEDMILEIGLKVFMVKDNSWARPESRDDSTLRHEQLHFDLTRIVAERFKDRLRKADLTIEDHDSEIQYQFLETFREINEEQQKYDIGTGHGLQAGAQADWDRKISAQIKEIYPSKSQPAF</sequence>
<dbReference type="RefSeq" id="WP_215238532.1">
    <property type="nucleotide sequence ID" value="NZ_CAJRAF010000002.1"/>
</dbReference>
<keyword evidence="3" id="KW-1185">Reference proteome</keyword>